<dbReference type="EMBL" id="AP025628">
    <property type="protein sequence ID" value="BDG59862.1"/>
    <property type="molecule type" value="Genomic_DNA"/>
</dbReference>
<evidence type="ECO:0000256" key="1">
    <source>
        <dbReference type="SAM" id="Phobius"/>
    </source>
</evidence>
<keyword evidence="4" id="KW-1185">Reference proteome</keyword>
<protein>
    <recommendedName>
        <fullName evidence="2">SHOCT domain-containing protein</fullName>
    </recommendedName>
</protein>
<dbReference type="Proteomes" id="UP001163687">
    <property type="component" value="Chromosome"/>
</dbReference>
<name>A0AA35CLR4_9FIRM</name>
<organism evidence="3 4">
    <name type="scientific">Caldinitratiruptor microaerophilus</name>
    <dbReference type="NCBI Taxonomy" id="671077"/>
    <lineage>
        <taxon>Bacteria</taxon>
        <taxon>Bacillati</taxon>
        <taxon>Bacillota</taxon>
        <taxon>Clostridia</taxon>
        <taxon>Eubacteriales</taxon>
        <taxon>Symbiobacteriaceae</taxon>
        <taxon>Caldinitratiruptor</taxon>
    </lineage>
</organism>
<accession>A0AA35CLR4</accession>
<keyword evidence="1" id="KW-0812">Transmembrane</keyword>
<dbReference type="AlphaFoldDB" id="A0AA35CLR4"/>
<proteinExistence type="predicted"/>
<dbReference type="InterPro" id="IPR018649">
    <property type="entry name" value="SHOCT"/>
</dbReference>
<dbReference type="KEGG" id="cmic:caldi_09520"/>
<feature type="transmembrane region" description="Helical" evidence="1">
    <location>
        <begin position="16"/>
        <end position="39"/>
    </location>
</feature>
<evidence type="ECO:0000313" key="4">
    <source>
        <dbReference type="Proteomes" id="UP001163687"/>
    </source>
</evidence>
<evidence type="ECO:0000313" key="3">
    <source>
        <dbReference type="EMBL" id="BDG59862.1"/>
    </source>
</evidence>
<gene>
    <name evidence="3" type="ORF">caldi_09520</name>
</gene>
<sequence>MAMMWHWGAGWGTGWMWLWMILWGVLWVALIGGFVYALVRVLGNLGGRDRTALRILEERFARGEITAEQFREMRRQLEGK</sequence>
<keyword evidence="1" id="KW-1133">Transmembrane helix</keyword>
<dbReference type="Pfam" id="PF09851">
    <property type="entry name" value="SHOCT"/>
    <property type="match status" value="1"/>
</dbReference>
<keyword evidence="1" id="KW-0472">Membrane</keyword>
<feature type="domain" description="SHOCT" evidence="2">
    <location>
        <begin position="51"/>
        <end position="77"/>
    </location>
</feature>
<reference evidence="3" key="1">
    <citation type="submission" date="2022-03" db="EMBL/GenBank/DDBJ databases">
        <title>Complete genome sequence of Caldinitratiruptor microaerophilus.</title>
        <authorList>
            <person name="Mukaiyama R."/>
            <person name="Nishiyama T."/>
            <person name="Ueda K."/>
        </authorList>
    </citation>
    <scope>NUCLEOTIDE SEQUENCE</scope>
    <source>
        <strain evidence="3">JCM 16183</strain>
    </source>
</reference>
<evidence type="ECO:0000259" key="2">
    <source>
        <dbReference type="Pfam" id="PF09851"/>
    </source>
</evidence>